<dbReference type="AlphaFoldDB" id="A0A917SNQ8"/>
<dbReference type="EMBL" id="BMLF01000001">
    <property type="protein sequence ID" value="GGL88755.1"/>
    <property type="molecule type" value="Genomic_DNA"/>
</dbReference>
<protein>
    <submittedName>
        <fullName evidence="6">Molybdate ABC transporter substrate-binding protein</fullName>
    </submittedName>
</protein>
<dbReference type="InterPro" id="IPR050682">
    <property type="entry name" value="ModA/WtpA"/>
</dbReference>
<dbReference type="RefSeq" id="WP_084178299.1">
    <property type="nucleotide sequence ID" value="NZ_BMLF01000001.1"/>
</dbReference>
<comment type="similarity">
    <text evidence="1">Belongs to the bacterial solute-binding protein ModA family.</text>
</comment>
<feature type="signal peptide" evidence="5">
    <location>
        <begin position="1"/>
        <end position="21"/>
    </location>
</feature>
<keyword evidence="3 5" id="KW-0732">Signal</keyword>
<dbReference type="PIRSF" id="PIRSF004846">
    <property type="entry name" value="ModA"/>
    <property type="match status" value="1"/>
</dbReference>
<name>A0A917SNQ8_9RHOB</name>
<evidence type="ECO:0000256" key="3">
    <source>
        <dbReference type="ARBA" id="ARBA00022729"/>
    </source>
</evidence>
<dbReference type="Gene3D" id="3.40.190.10">
    <property type="entry name" value="Periplasmic binding protein-like II"/>
    <property type="match status" value="2"/>
</dbReference>
<dbReference type="SUPFAM" id="SSF53850">
    <property type="entry name" value="Periplasmic binding protein-like II"/>
    <property type="match status" value="1"/>
</dbReference>
<comment type="caution">
    <text evidence="6">The sequence shown here is derived from an EMBL/GenBank/DDBJ whole genome shotgun (WGS) entry which is preliminary data.</text>
</comment>
<feature type="binding site" evidence="4">
    <location>
        <position position="192"/>
    </location>
    <ligand>
        <name>molybdate</name>
        <dbReference type="ChEBI" id="CHEBI:36264"/>
    </ligand>
</feature>
<dbReference type="GO" id="GO:0015689">
    <property type="term" value="P:molybdate ion transport"/>
    <property type="evidence" value="ECO:0007669"/>
    <property type="project" value="InterPro"/>
</dbReference>
<feature type="binding site" evidence="4">
    <location>
        <position position="60"/>
    </location>
    <ligand>
        <name>molybdate</name>
        <dbReference type="ChEBI" id="CHEBI:36264"/>
    </ligand>
</feature>
<feature type="binding site" evidence="4">
    <location>
        <position position="147"/>
    </location>
    <ligand>
        <name>molybdate</name>
        <dbReference type="ChEBI" id="CHEBI:36264"/>
    </ligand>
</feature>
<dbReference type="InterPro" id="IPR005950">
    <property type="entry name" value="ModA"/>
</dbReference>
<evidence type="ECO:0000313" key="7">
    <source>
        <dbReference type="Proteomes" id="UP000649829"/>
    </source>
</evidence>
<keyword evidence="2 4" id="KW-0479">Metal-binding</keyword>
<feature type="chain" id="PRO_5036834597" evidence="5">
    <location>
        <begin position="22"/>
        <end position="256"/>
    </location>
</feature>
<sequence>MNLFRRAFLAFSLALVLPAAARAEKVYVYAAASLKEAMDALVPAFAEASRHEAVVSLAGSSALARQIAQGAPAGVFLSANVGWMDQLGAEGMLVKGTRRDILGNGLVLIAPGAEGASESAPVGPGFDFAGHLAGGRLAMALVDAVPAGIYGRMALESLGVWEALAPQVAQVDNARAALALVAAGEAPLGIVYATDAQAEPGVHVVARFAEDSHPPIIYPAAATDGSGEGARAFLKFLGSAEAQDIFTRLGFATLHE</sequence>
<feature type="binding site" evidence="4">
    <location>
        <position position="33"/>
    </location>
    <ligand>
        <name>molybdate</name>
        <dbReference type="ChEBI" id="CHEBI:36264"/>
    </ligand>
</feature>
<dbReference type="Proteomes" id="UP000649829">
    <property type="component" value="Unassembled WGS sequence"/>
</dbReference>
<dbReference type="NCBIfam" id="TIGR01256">
    <property type="entry name" value="modA"/>
    <property type="match status" value="1"/>
</dbReference>
<evidence type="ECO:0000256" key="5">
    <source>
        <dbReference type="SAM" id="SignalP"/>
    </source>
</evidence>
<gene>
    <name evidence="6" type="primary">modA</name>
    <name evidence="6" type="ORF">GCM10011534_08600</name>
</gene>
<dbReference type="PANTHER" id="PTHR30632">
    <property type="entry name" value="MOLYBDATE-BINDING PERIPLASMIC PROTEIN"/>
    <property type="match status" value="1"/>
</dbReference>
<accession>A0A917SNQ8</accession>
<keyword evidence="4" id="KW-0500">Molybdenum</keyword>
<keyword evidence="7" id="KW-1185">Reference proteome</keyword>
<organism evidence="6 7">
    <name type="scientific">Pseudooceanicola nanhaiensis</name>
    <dbReference type="NCBI Taxonomy" id="375761"/>
    <lineage>
        <taxon>Bacteria</taxon>
        <taxon>Pseudomonadati</taxon>
        <taxon>Pseudomonadota</taxon>
        <taxon>Alphaproteobacteria</taxon>
        <taxon>Rhodobacterales</taxon>
        <taxon>Paracoccaceae</taxon>
        <taxon>Pseudooceanicola</taxon>
    </lineage>
</organism>
<evidence type="ECO:0000256" key="1">
    <source>
        <dbReference type="ARBA" id="ARBA00009175"/>
    </source>
</evidence>
<dbReference type="Pfam" id="PF13531">
    <property type="entry name" value="SBP_bac_11"/>
    <property type="match status" value="1"/>
</dbReference>
<dbReference type="GO" id="GO:0046872">
    <property type="term" value="F:metal ion binding"/>
    <property type="evidence" value="ECO:0007669"/>
    <property type="project" value="UniProtKB-KW"/>
</dbReference>
<reference evidence="6" key="2">
    <citation type="submission" date="2020-09" db="EMBL/GenBank/DDBJ databases">
        <authorList>
            <person name="Sun Q."/>
            <person name="Zhou Y."/>
        </authorList>
    </citation>
    <scope>NUCLEOTIDE SEQUENCE</scope>
    <source>
        <strain evidence="6">CGMCC 1.6293</strain>
    </source>
</reference>
<evidence type="ECO:0000313" key="6">
    <source>
        <dbReference type="EMBL" id="GGL88755.1"/>
    </source>
</evidence>
<proteinExistence type="inferred from homology"/>
<dbReference type="PANTHER" id="PTHR30632:SF17">
    <property type="entry name" value="MOLYBDATE-BINDING PROTEIN MODA"/>
    <property type="match status" value="1"/>
</dbReference>
<dbReference type="GO" id="GO:0030288">
    <property type="term" value="C:outer membrane-bounded periplasmic space"/>
    <property type="evidence" value="ECO:0007669"/>
    <property type="project" value="TreeGrafter"/>
</dbReference>
<evidence type="ECO:0000256" key="4">
    <source>
        <dbReference type="PIRSR" id="PIRSR004846-1"/>
    </source>
</evidence>
<dbReference type="GO" id="GO:0030973">
    <property type="term" value="F:molybdate ion binding"/>
    <property type="evidence" value="ECO:0007669"/>
    <property type="project" value="TreeGrafter"/>
</dbReference>
<reference evidence="6" key="1">
    <citation type="journal article" date="2014" name="Int. J. Syst. Evol. Microbiol.">
        <title>Complete genome sequence of Corynebacterium casei LMG S-19264T (=DSM 44701T), isolated from a smear-ripened cheese.</title>
        <authorList>
            <consortium name="US DOE Joint Genome Institute (JGI-PGF)"/>
            <person name="Walter F."/>
            <person name="Albersmeier A."/>
            <person name="Kalinowski J."/>
            <person name="Ruckert C."/>
        </authorList>
    </citation>
    <scope>NUCLEOTIDE SEQUENCE</scope>
    <source>
        <strain evidence="6">CGMCC 1.6293</strain>
    </source>
</reference>
<evidence type="ECO:0000256" key="2">
    <source>
        <dbReference type="ARBA" id="ARBA00022723"/>
    </source>
</evidence>